<evidence type="ECO:0000256" key="1">
    <source>
        <dbReference type="ARBA" id="ARBA00022801"/>
    </source>
</evidence>
<reference evidence="2 3" key="1">
    <citation type="submission" date="2020-08" db="EMBL/GenBank/DDBJ databases">
        <title>Novel species isolated from subtropical streams in China.</title>
        <authorList>
            <person name="Lu H."/>
        </authorList>
    </citation>
    <scope>NUCLEOTIDE SEQUENCE [LARGE SCALE GENOMIC DNA]</scope>
    <source>
        <strain evidence="2 3">CCTCC AB 2015119</strain>
    </source>
</reference>
<dbReference type="PANTHER" id="PTHR20935:SF0">
    <property type="entry name" value="SERINE_THREONINE-PROTEIN PHOSPHATASE PGAM5, MITOCHONDRIAL"/>
    <property type="match status" value="1"/>
</dbReference>
<keyword evidence="3" id="KW-1185">Reference proteome</keyword>
<dbReference type="EMBL" id="JACOFT010000003">
    <property type="protein sequence ID" value="MBC3811899.1"/>
    <property type="molecule type" value="Genomic_DNA"/>
</dbReference>
<sequence>MAQIYLVRHGQASFGSQNYDQLSDLGQQQAQHLGRWWAQRELNIGRIVTGGMQRHQQTALACISTLQSQEASQTDTSAWHTDADFNEYNHHEVLARHVPEFDDPAAVKHFLMHTPNGKQAFQDIFSQAVARWVSGHHDADYSETWRAFQTRCVQALQRQLALDDGAKNIAIFTSGGTISAICQHVLGFPDPRFAELNWSLVNSAVTRLHVQTATPERPVRLALAYLNNFSHLEVLNNPKSITYV</sequence>
<dbReference type="Pfam" id="PF00300">
    <property type="entry name" value="His_Phos_1"/>
    <property type="match status" value="2"/>
</dbReference>
<dbReference type="InterPro" id="IPR029033">
    <property type="entry name" value="His_PPase_superfam"/>
</dbReference>
<dbReference type="InterPro" id="IPR013078">
    <property type="entry name" value="His_Pase_superF_clade-1"/>
</dbReference>
<evidence type="ECO:0000313" key="3">
    <source>
        <dbReference type="Proteomes" id="UP000637632"/>
    </source>
</evidence>
<gene>
    <name evidence="2" type="ORF">H8K26_10635</name>
</gene>
<proteinExistence type="predicted"/>
<dbReference type="CDD" id="cd07067">
    <property type="entry name" value="HP_PGM_like"/>
    <property type="match status" value="1"/>
</dbReference>
<dbReference type="Gene3D" id="3.40.50.1240">
    <property type="entry name" value="Phosphoglycerate mutase-like"/>
    <property type="match status" value="1"/>
</dbReference>
<dbReference type="RefSeq" id="WP_190479382.1">
    <property type="nucleotide sequence ID" value="NZ_JACOFT010000003.1"/>
</dbReference>
<keyword evidence="1" id="KW-0378">Hydrolase</keyword>
<protein>
    <submittedName>
        <fullName evidence="2">Histidine phosphatase family protein</fullName>
    </submittedName>
</protein>
<organism evidence="2 3">
    <name type="scientific">Undibacterium aquatile</name>
    <dbReference type="NCBI Taxonomy" id="1537398"/>
    <lineage>
        <taxon>Bacteria</taxon>
        <taxon>Pseudomonadati</taxon>
        <taxon>Pseudomonadota</taxon>
        <taxon>Betaproteobacteria</taxon>
        <taxon>Burkholderiales</taxon>
        <taxon>Oxalobacteraceae</taxon>
        <taxon>Undibacterium</taxon>
    </lineage>
</organism>
<dbReference type="SMART" id="SM00855">
    <property type="entry name" value="PGAM"/>
    <property type="match status" value="1"/>
</dbReference>
<dbReference type="Proteomes" id="UP000637632">
    <property type="component" value="Unassembled WGS sequence"/>
</dbReference>
<dbReference type="SUPFAM" id="SSF53254">
    <property type="entry name" value="Phosphoglycerate mutase-like"/>
    <property type="match status" value="1"/>
</dbReference>
<evidence type="ECO:0000313" key="2">
    <source>
        <dbReference type="EMBL" id="MBC3811899.1"/>
    </source>
</evidence>
<dbReference type="PANTHER" id="PTHR20935">
    <property type="entry name" value="PHOSPHOGLYCERATE MUTASE-RELATED"/>
    <property type="match status" value="1"/>
</dbReference>
<dbReference type="InterPro" id="IPR051021">
    <property type="entry name" value="Mito_Ser/Thr_phosphatase"/>
</dbReference>
<comment type="caution">
    <text evidence="2">The sequence shown here is derived from an EMBL/GenBank/DDBJ whole genome shotgun (WGS) entry which is preliminary data.</text>
</comment>
<name>A0ABR6XG58_9BURK</name>
<accession>A0ABR6XG58</accession>